<feature type="transmembrane region" description="Helical" evidence="3">
    <location>
        <begin position="423"/>
        <end position="447"/>
    </location>
</feature>
<feature type="transmembrane region" description="Helical" evidence="3">
    <location>
        <begin position="468"/>
        <end position="491"/>
    </location>
</feature>
<sequence length="502" mass="53247">MSNELLIQLALGIPLFCSIAVWAFRSAPDVRETVTMLSAIGLFIVAVSIAMRLDAGQVVEWAMVQVAPGFSFAFKVEPLGAMFGCIASGLWGVNSLYSIGYMRGNKEKHQTRFYMCFGVALFGAMGAAFSANLFTLFIFYEVLTLSTYPLVTHKGDANALRGGRIYLTTLLGTSVGFFLLAIVGTYVVTGMTPNGFDASIATTDFTQGGILEGHASKIVGSVLLLLFVFGIGKAAIMPFHFWLPNAMVAPTPVSALLHAVAVVKTGVFAVLKIATFIFGADYLITLPGREIILVVGCFTIVVASLIALTKDNLKARLAYSTVSQLSYVTVGAMLATNAAMMGAGLQIAMHAVGKITLFMCAGAIYVATGKGNISEMRGLGRKMPIVFTCFLLASLSIIGVPPFGGSWAKYELLLGALDAEKTYVVWTLIASSILNVIYLIPISILALMPPKGSGVPVAFKREGGAPPLAVLPPALTAFGCLVLFFGVNVLFDFLLPVFGSRL</sequence>
<evidence type="ECO:0000256" key="1">
    <source>
        <dbReference type="ARBA" id="ARBA00004127"/>
    </source>
</evidence>
<name>A0ABW2IIG3_9PROT</name>
<dbReference type="Proteomes" id="UP001596492">
    <property type="component" value="Unassembled WGS sequence"/>
</dbReference>
<comment type="caution">
    <text evidence="5">The sequence shown here is derived from an EMBL/GenBank/DDBJ whole genome shotgun (WGS) entry which is preliminary data.</text>
</comment>
<proteinExistence type="predicted"/>
<accession>A0ABW2IIG3</accession>
<feature type="transmembrane region" description="Helical" evidence="3">
    <location>
        <begin position="165"/>
        <end position="188"/>
    </location>
</feature>
<gene>
    <name evidence="5" type="ORF">ACFQS8_04785</name>
</gene>
<evidence type="ECO:0000259" key="4">
    <source>
        <dbReference type="Pfam" id="PF00361"/>
    </source>
</evidence>
<dbReference type="EMBL" id="JBHTBR010000002">
    <property type="protein sequence ID" value="MFC7290920.1"/>
    <property type="molecule type" value="Genomic_DNA"/>
</dbReference>
<comment type="subcellular location">
    <subcellularLocation>
        <location evidence="1">Endomembrane system</location>
        <topology evidence="1">Multi-pass membrane protein</topology>
    </subcellularLocation>
    <subcellularLocation>
        <location evidence="2">Membrane</location>
        <topology evidence="2">Multi-pass membrane protein</topology>
    </subcellularLocation>
</comment>
<evidence type="ECO:0000313" key="6">
    <source>
        <dbReference type="Proteomes" id="UP001596492"/>
    </source>
</evidence>
<dbReference type="RefSeq" id="WP_382166124.1">
    <property type="nucleotide sequence ID" value="NZ_JBHTBR010000002.1"/>
</dbReference>
<feature type="transmembrane region" description="Helical" evidence="3">
    <location>
        <begin position="113"/>
        <end position="131"/>
    </location>
</feature>
<organism evidence="5 6">
    <name type="scientific">Hirschia litorea</name>
    <dbReference type="NCBI Taxonomy" id="1199156"/>
    <lineage>
        <taxon>Bacteria</taxon>
        <taxon>Pseudomonadati</taxon>
        <taxon>Pseudomonadota</taxon>
        <taxon>Alphaproteobacteria</taxon>
        <taxon>Hyphomonadales</taxon>
        <taxon>Hyphomonadaceae</taxon>
        <taxon>Hirschia</taxon>
    </lineage>
</organism>
<dbReference type="PANTHER" id="PTHR43373">
    <property type="entry name" value="NA(+)/H(+) ANTIPORTER SUBUNIT"/>
    <property type="match status" value="1"/>
</dbReference>
<reference evidence="6" key="1">
    <citation type="journal article" date="2019" name="Int. J. Syst. Evol. Microbiol.">
        <title>The Global Catalogue of Microorganisms (GCM) 10K type strain sequencing project: providing services to taxonomists for standard genome sequencing and annotation.</title>
        <authorList>
            <consortium name="The Broad Institute Genomics Platform"/>
            <consortium name="The Broad Institute Genome Sequencing Center for Infectious Disease"/>
            <person name="Wu L."/>
            <person name="Ma J."/>
        </authorList>
    </citation>
    <scope>NUCLEOTIDE SEQUENCE [LARGE SCALE GENOMIC DNA]</scope>
    <source>
        <strain evidence="6">CCUG 51308</strain>
    </source>
</reference>
<evidence type="ECO:0000313" key="5">
    <source>
        <dbReference type="EMBL" id="MFC7290920.1"/>
    </source>
</evidence>
<protein>
    <submittedName>
        <fullName evidence="5">Proton-conducting transporter membrane subunit</fullName>
    </submittedName>
</protein>
<feature type="transmembrane region" description="Helical" evidence="3">
    <location>
        <begin position="291"/>
        <end position="313"/>
    </location>
</feature>
<dbReference type="PANTHER" id="PTHR43373:SF1">
    <property type="entry name" value="NA(+)_H(+) ANTIPORTER SUBUNIT A"/>
    <property type="match status" value="1"/>
</dbReference>
<dbReference type="InterPro" id="IPR001750">
    <property type="entry name" value="ND/Mrp_TM"/>
</dbReference>
<feature type="transmembrane region" description="Helical" evidence="3">
    <location>
        <begin position="79"/>
        <end position="101"/>
    </location>
</feature>
<dbReference type="Pfam" id="PF00361">
    <property type="entry name" value="Proton_antipo_M"/>
    <property type="match status" value="1"/>
</dbReference>
<dbReference type="PRINTS" id="PR01434">
    <property type="entry name" value="NADHDHGNASE5"/>
</dbReference>
<feature type="transmembrane region" description="Helical" evidence="3">
    <location>
        <begin position="385"/>
        <end position="403"/>
    </location>
</feature>
<keyword evidence="6" id="KW-1185">Reference proteome</keyword>
<feature type="transmembrane region" description="Helical" evidence="3">
    <location>
        <begin position="218"/>
        <end position="243"/>
    </location>
</feature>
<keyword evidence="2 3" id="KW-0812">Transmembrane</keyword>
<feature type="transmembrane region" description="Helical" evidence="3">
    <location>
        <begin position="325"/>
        <end position="349"/>
    </location>
</feature>
<feature type="domain" description="NADH:quinone oxidoreductase/Mrp antiporter transmembrane" evidence="4">
    <location>
        <begin position="130"/>
        <end position="431"/>
    </location>
</feature>
<feature type="transmembrane region" description="Helical" evidence="3">
    <location>
        <begin position="36"/>
        <end position="53"/>
    </location>
</feature>
<dbReference type="InterPro" id="IPR050616">
    <property type="entry name" value="CPA3_Na-H_Antiporter_A"/>
</dbReference>
<keyword evidence="3" id="KW-1133">Transmembrane helix</keyword>
<keyword evidence="3" id="KW-0472">Membrane</keyword>
<evidence type="ECO:0000256" key="3">
    <source>
        <dbReference type="SAM" id="Phobius"/>
    </source>
</evidence>
<evidence type="ECO:0000256" key="2">
    <source>
        <dbReference type="RuleBase" id="RU000320"/>
    </source>
</evidence>
<feature type="transmembrane region" description="Helical" evidence="3">
    <location>
        <begin position="6"/>
        <end position="24"/>
    </location>
</feature>
<feature type="transmembrane region" description="Helical" evidence="3">
    <location>
        <begin position="255"/>
        <end position="279"/>
    </location>
</feature>